<dbReference type="SUPFAM" id="SSF52821">
    <property type="entry name" value="Rhodanese/Cell cycle control phosphatase"/>
    <property type="match status" value="4"/>
</dbReference>
<evidence type="ECO:0000313" key="4">
    <source>
        <dbReference type="Proteomes" id="UP000216020"/>
    </source>
</evidence>
<feature type="domain" description="Rhodanese" evidence="2">
    <location>
        <begin position="467"/>
        <end position="542"/>
    </location>
</feature>
<feature type="domain" description="Rhodanese" evidence="2">
    <location>
        <begin position="67"/>
        <end position="157"/>
    </location>
</feature>
<dbReference type="PANTHER" id="PTHR44086">
    <property type="entry name" value="THIOSULFATE SULFURTRANSFERASE RDL2, MITOCHONDRIAL-RELATED"/>
    <property type="match status" value="1"/>
</dbReference>
<gene>
    <name evidence="3" type="ORF">CAL29_09160</name>
</gene>
<dbReference type="PROSITE" id="PS50206">
    <property type="entry name" value="RHODANESE_3"/>
    <property type="match status" value="4"/>
</dbReference>
<keyword evidence="4" id="KW-1185">Reference proteome</keyword>
<dbReference type="GO" id="GO:0004792">
    <property type="term" value="F:thiosulfate-cyanide sulfurtransferase activity"/>
    <property type="evidence" value="ECO:0007669"/>
    <property type="project" value="TreeGrafter"/>
</dbReference>
<feature type="region of interest" description="Disordered" evidence="1">
    <location>
        <begin position="1"/>
        <end position="25"/>
    </location>
</feature>
<protein>
    <recommendedName>
        <fullName evidence="2">Rhodanese domain-containing protein</fullName>
    </recommendedName>
</protein>
<feature type="domain" description="Rhodanese" evidence="2">
    <location>
        <begin position="325"/>
        <end position="411"/>
    </location>
</feature>
<dbReference type="SMART" id="SM00450">
    <property type="entry name" value="RHOD"/>
    <property type="match status" value="4"/>
</dbReference>
<feature type="compositionally biased region" description="Low complexity" evidence="1">
    <location>
        <begin position="1"/>
        <end position="16"/>
    </location>
</feature>
<dbReference type="Proteomes" id="UP000216020">
    <property type="component" value="Unassembled WGS sequence"/>
</dbReference>
<dbReference type="InterPro" id="IPR036873">
    <property type="entry name" value="Rhodanese-like_dom_sf"/>
</dbReference>
<evidence type="ECO:0000259" key="2">
    <source>
        <dbReference type="PROSITE" id="PS50206"/>
    </source>
</evidence>
<dbReference type="InterPro" id="IPR001763">
    <property type="entry name" value="Rhodanese-like_dom"/>
</dbReference>
<sequence>MSCVPARRSARGASRTTPRRRPSGFGPPWAEPIVLTFLPVSHMESFPVLDAAALKAALAGVSRAAAAGAELALLDVSEEGEFGFGHLLRAVNVPYSRLELLIEPLVPRKACPIVLMDQGNGIAMRAAGRLAALGYRDIRVFPGGKAAWAAAGGEIFAGVYVPSKAFGEWVEHAFDTPHIDVDELAGLVQARADLIVLDPRTEAEHAAGHVPTAVNCPGGELVYRFEDLVPRPETLVVVACGGRTRGIVGAQTLINAGVPNRVVHLADGNHGWRLSGRELERGLTRRAKVTPAGAEAARARARALAARFGVRTVSEALLDAWRDDPARTTFVLDVRTPAEYARGHHPLARNAPGGQLVQATDQWLGTLGARVVLVDSDGVRAIATAQWLLHMGWDVHVLETAAAGDADPDAAMAAGEEGIGVLGPDEAARVQRELRGAIHAAPEVDPHAAQAALRAGALAVSLDRSVEYLAAHPAGAVWANRARLDRLDAALAQGRALVLFSEDGRVAQLAALDLLERGGDPRVAVVRGGLDAWRAAGLPVAAADEEALPSADRIDFLQWAPGRRQGNKDAMQAYLNWEKNLLRQVAAEGFHYGLA</sequence>
<dbReference type="PANTHER" id="PTHR44086:SF10">
    <property type="entry name" value="THIOSULFATE SULFURTRANSFERASE_RHODANESE-LIKE DOMAIN-CONTAINING PROTEIN 3"/>
    <property type="match status" value="1"/>
</dbReference>
<dbReference type="EMBL" id="NEVM01000001">
    <property type="protein sequence ID" value="OZI38460.1"/>
    <property type="molecule type" value="Genomic_DNA"/>
</dbReference>
<proteinExistence type="predicted"/>
<reference evidence="4" key="1">
    <citation type="submission" date="2017-05" db="EMBL/GenBank/DDBJ databases">
        <title>Complete and WGS of Bordetella genogroups.</title>
        <authorList>
            <person name="Spilker T."/>
            <person name="Lipuma J."/>
        </authorList>
    </citation>
    <scope>NUCLEOTIDE SEQUENCE [LARGE SCALE GENOMIC DNA]</scope>
    <source>
        <strain evidence="4">AU16122</strain>
    </source>
</reference>
<accession>A0A261SNR6</accession>
<dbReference type="Gene3D" id="3.40.250.10">
    <property type="entry name" value="Rhodanese-like domain"/>
    <property type="match status" value="4"/>
</dbReference>
<organism evidence="3 4">
    <name type="scientific">Bordetella genomosp. 10</name>
    <dbReference type="NCBI Taxonomy" id="1416804"/>
    <lineage>
        <taxon>Bacteria</taxon>
        <taxon>Pseudomonadati</taxon>
        <taxon>Pseudomonadota</taxon>
        <taxon>Betaproteobacteria</taxon>
        <taxon>Burkholderiales</taxon>
        <taxon>Alcaligenaceae</taxon>
        <taxon>Bordetella</taxon>
    </lineage>
</organism>
<dbReference type="OrthoDB" id="9789585at2"/>
<dbReference type="AlphaFoldDB" id="A0A261SNR6"/>
<evidence type="ECO:0000256" key="1">
    <source>
        <dbReference type="SAM" id="MobiDB-lite"/>
    </source>
</evidence>
<name>A0A261SNR6_9BORD</name>
<feature type="domain" description="Rhodanese" evidence="2">
    <location>
        <begin position="190"/>
        <end position="281"/>
    </location>
</feature>
<dbReference type="Pfam" id="PF00581">
    <property type="entry name" value="Rhodanese"/>
    <property type="match status" value="3"/>
</dbReference>
<evidence type="ECO:0000313" key="3">
    <source>
        <dbReference type="EMBL" id="OZI38460.1"/>
    </source>
</evidence>
<comment type="caution">
    <text evidence="3">The sequence shown here is derived from an EMBL/GenBank/DDBJ whole genome shotgun (WGS) entry which is preliminary data.</text>
</comment>